<dbReference type="PROSITE" id="PS50089">
    <property type="entry name" value="ZF_RING_2"/>
    <property type="match status" value="1"/>
</dbReference>
<evidence type="ECO:0000313" key="4">
    <source>
        <dbReference type="Proteomes" id="UP001610446"/>
    </source>
</evidence>
<keyword evidence="1" id="KW-0863">Zinc-finger</keyword>
<keyword evidence="1" id="KW-0479">Metal-binding</keyword>
<protein>
    <recommendedName>
        <fullName evidence="2">RING-type domain-containing protein</fullName>
    </recommendedName>
</protein>
<dbReference type="Gene3D" id="3.30.40.10">
    <property type="entry name" value="Zinc/RING finger domain, C3HC4 (zinc finger)"/>
    <property type="match status" value="1"/>
</dbReference>
<dbReference type="SUPFAM" id="SSF57850">
    <property type="entry name" value="RING/U-box"/>
    <property type="match status" value="1"/>
</dbReference>
<keyword evidence="4" id="KW-1185">Reference proteome</keyword>
<accession>A0ABR4IMU3</accession>
<dbReference type="Proteomes" id="UP001610446">
    <property type="component" value="Unassembled WGS sequence"/>
</dbReference>
<sequence>QLWQPLEICKIIHPLWRLTCIGNAKNKAHCSCAVSQDIRIKAIRKLEALGQIPQGSEEVGIQLVEITAIRNTQLAIPNWMVALYEGRFLGHDPLGTLTFKLEQNSVPFMVSTGWPALIKILRGRESSSIIIRSFRSRMISRIRCNICLDNQSRTRVILTCKECSCDFHLNCLREWLITCPLSAHHTCPHW</sequence>
<gene>
    <name evidence="3" type="ORF">BJY01DRAFT_228091</name>
</gene>
<dbReference type="InterPro" id="IPR013083">
    <property type="entry name" value="Znf_RING/FYVE/PHD"/>
</dbReference>
<feature type="domain" description="RING-type" evidence="2">
    <location>
        <begin position="144"/>
        <end position="181"/>
    </location>
</feature>
<keyword evidence="1" id="KW-0862">Zinc</keyword>
<evidence type="ECO:0000256" key="1">
    <source>
        <dbReference type="PROSITE-ProRule" id="PRU00175"/>
    </source>
</evidence>
<evidence type="ECO:0000259" key="2">
    <source>
        <dbReference type="PROSITE" id="PS50089"/>
    </source>
</evidence>
<dbReference type="InterPro" id="IPR001841">
    <property type="entry name" value="Znf_RING"/>
</dbReference>
<proteinExistence type="predicted"/>
<organism evidence="3 4">
    <name type="scientific">Aspergillus pseudoustus</name>
    <dbReference type="NCBI Taxonomy" id="1810923"/>
    <lineage>
        <taxon>Eukaryota</taxon>
        <taxon>Fungi</taxon>
        <taxon>Dikarya</taxon>
        <taxon>Ascomycota</taxon>
        <taxon>Pezizomycotina</taxon>
        <taxon>Eurotiomycetes</taxon>
        <taxon>Eurotiomycetidae</taxon>
        <taxon>Eurotiales</taxon>
        <taxon>Aspergillaceae</taxon>
        <taxon>Aspergillus</taxon>
        <taxon>Aspergillus subgen. Nidulantes</taxon>
    </lineage>
</organism>
<feature type="non-terminal residue" evidence="3">
    <location>
        <position position="1"/>
    </location>
</feature>
<comment type="caution">
    <text evidence="3">The sequence shown here is derived from an EMBL/GenBank/DDBJ whole genome shotgun (WGS) entry which is preliminary data.</text>
</comment>
<name>A0ABR4IMU3_9EURO</name>
<dbReference type="EMBL" id="JBFXLU010000344">
    <property type="protein sequence ID" value="KAL2829085.1"/>
    <property type="molecule type" value="Genomic_DNA"/>
</dbReference>
<evidence type="ECO:0000313" key="3">
    <source>
        <dbReference type="EMBL" id="KAL2829085.1"/>
    </source>
</evidence>
<reference evidence="3 4" key="1">
    <citation type="submission" date="2024-07" db="EMBL/GenBank/DDBJ databases">
        <title>Section-level genome sequencing and comparative genomics of Aspergillus sections Usti and Cavernicolus.</title>
        <authorList>
            <consortium name="Lawrence Berkeley National Laboratory"/>
            <person name="Nybo J.L."/>
            <person name="Vesth T.C."/>
            <person name="Theobald S."/>
            <person name="Frisvad J.C."/>
            <person name="Larsen T.O."/>
            <person name="Kjaerboelling I."/>
            <person name="Rothschild-Mancinelli K."/>
            <person name="Lyhne E.K."/>
            <person name="Kogle M.E."/>
            <person name="Barry K."/>
            <person name="Clum A."/>
            <person name="Na H."/>
            <person name="Ledsgaard L."/>
            <person name="Lin J."/>
            <person name="Lipzen A."/>
            <person name="Kuo A."/>
            <person name="Riley R."/>
            <person name="Mondo S."/>
            <person name="Labutti K."/>
            <person name="Haridas S."/>
            <person name="Pangalinan J."/>
            <person name="Salamov A.A."/>
            <person name="Simmons B.A."/>
            <person name="Magnuson J.K."/>
            <person name="Chen J."/>
            <person name="Drula E."/>
            <person name="Henrissat B."/>
            <person name="Wiebenga A."/>
            <person name="Lubbers R.J."/>
            <person name="Gomes A.C."/>
            <person name="Makela M.R."/>
            <person name="Stajich J."/>
            <person name="Grigoriev I.V."/>
            <person name="Mortensen U.H."/>
            <person name="De Vries R.P."/>
            <person name="Baker S.E."/>
            <person name="Andersen M.R."/>
        </authorList>
    </citation>
    <scope>NUCLEOTIDE SEQUENCE [LARGE SCALE GENOMIC DNA]</scope>
    <source>
        <strain evidence="3 4">CBS 123904</strain>
    </source>
</reference>